<dbReference type="Proteomes" id="UP000237056">
    <property type="component" value="Unassembled WGS sequence"/>
</dbReference>
<dbReference type="OrthoDB" id="1111178at2"/>
<accession>A0A2S4N7H9</accession>
<protein>
    <recommendedName>
        <fullName evidence="3">Parallel beta helix pectate lyase-like protein</fullName>
    </recommendedName>
</protein>
<name>A0A2S4N7H9_9FLAO</name>
<reference evidence="1 2" key="1">
    <citation type="submission" date="2018-01" db="EMBL/GenBank/DDBJ databases">
        <title>Genomic Encyclopedia of Type Strains, Phase I: the one thousand microbial genomes (KMG-I) project.</title>
        <authorList>
            <person name="Goeker M."/>
        </authorList>
    </citation>
    <scope>NUCLEOTIDE SEQUENCE [LARGE SCALE GENOMIC DNA]</scope>
    <source>
        <strain evidence="1 2">DSM 17960</strain>
    </source>
</reference>
<dbReference type="AlphaFoldDB" id="A0A2S4N7H9"/>
<gene>
    <name evidence="1" type="ORF">Q361_109127</name>
</gene>
<dbReference type="InterPro" id="IPR011050">
    <property type="entry name" value="Pectin_lyase_fold/virulence"/>
</dbReference>
<dbReference type="EMBL" id="PQNY01000009">
    <property type="protein sequence ID" value="POS01666.1"/>
    <property type="molecule type" value="Genomic_DNA"/>
</dbReference>
<sequence>MRYIYFLLAIITISFSSCRDDFKFEASTGGLEFSKDTVYLDTVFTNIGSSTYKLKVYNRSDKDISIPKIALHKGDNSKFRLMVDGMTGDVGHTGKQFSNVELMAKDSLFIFIEVTADVANANPTDFLYTDKIDFIHGNGETQDVDLVTLIQDAIFIYPNRTETSPNIYEYESALLGLDIDNKPIISENTHTLINNHPQHGNELHWTNTKPYVIYGFAFVPDGSELVVDKGARVYYHANSGLMIGRNGKLTINGENPTTNPLENDLSKEVIFEGNRLEYSFDNVAGQWFGIVNFSTNLNSIKHLTIKNASIGIYNLPLEITVNPNTAKLNIKQSKIQNCSIAGIYSIASTITAENVVVNNCGKFCVGLTYGGTYNFSHCTFNNNWYGTNQTCVYLTDFFETSDTIYANNSIKNYIFTDCIIYGSNQNELAISKKNDTSAMNYVFNNCLIKYNNTNSNPLYPPINSTNYTNCYIATNNTLHNPKFKNVSKHQLWPTENINSAVNIIEDILGNPSNNQIGAYKTITN</sequence>
<comment type="caution">
    <text evidence="1">The sequence shown here is derived from an EMBL/GenBank/DDBJ whole genome shotgun (WGS) entry which is preliminary data.</text>
</comment>
<dbReference type="RefSeq" id="WP_103726259.1">
    <property type="nucleotide sequence ID" value="NZ_PQNY01000009.1"/>
</dbReference>
<dbReference type="SUPFAM" id="SSF51126">
    <property type="entry name" value="Pectin lyase-like"/>
    <property type="match status" value="1"/>
</dbReference>
<evidence type="ECO:0008006" key="3">
    <source>
        <dbReference type="Google" id="ProtNLM"/>
    </source>
</evidence>
<proteinExistence type="predicted"/>
<keyword evidence="2" id="KW-1185">Reference proteome</keyword>
<evidence type="ECO:0000313" key="2">
    <source>
        <dbReference type="Proteomes" id="UP000237056"/>
    </source>
</evidence>
<dbReference type="PROSITE" id="PS51257">
    <property type="entry name" value="PROKAR_LIPOPROTEIN"/>
    <property type="match status" value="1"/>
</dbReference>
<organism evidence="1 2">
    <name type="scientific">Flavobacterium croceum DSM 17960</name>
    <dbReference type="NCBI Taxonomy" id="1121886"/>
    <lineage>
        <taxon>Bacteria</taxon>
        <taxon>Pseudomonadati</taxon>
        <taxon>Bacteroidota</taxon>
        <taxon>Flavobacteriia</taxon>
        <taxon>Flavobacteriales</taxon>
        <taxon>Flavobacteriaceae</taxon>
        <taxon>Flavobacterium</taxon>
    </lineage>
</organism>
<evidence type="ECO:0000313" key="1">
    <source>
        <dbReference type="EMBL" id="POS01666.1"/>
    </source>
</evidence>